<protein>
    <recommendedName>
        <fullName evidence="6">3-sulfolactaldehyde dehydrogenase</fullName>
        <ecNumber evidence="5">1.2.1.97</ecNumber>
    </recommendedName>
</protein>
<keyword evidence="11" id="KW-1185">Reference proteome</keyword>
<evidence type="ECO:0000256" key="6">
    <source>
        <dbReference type="ARBA" id="ARBA00067277"/>
    </source>
</evidence>
<dbReference type="Pfam" id="PF00171">
    <property type="entry name" value="Aldedh"/>
    <property type="match status" value="1"/>
</dbReference>
<dbReference type="FunFam" id="3.40.605.10:FF:000007">
    <property type="entry name" value="NAD/NADP-dependent betaine aldehyde dehydrogenase"/>
    <property type="match status" value="1"/>
</dbReference>
<feature type="domain" description="Aldehyde dehydrogenase" evidence="9">
    <location>
        <begin position="6"/>
        <end position="458"/>
    </location>
</feature>
<dbReference type="InterPro" id="IPR016163">
    <property type="entry name" value="Ald_DH_C"/>
</dbReference>
<evidence type="ECO:0000313" key="11">
    <source>
        <dbReference type="Proteomes" id="UP000315753"/>
    </source>
</evidence>
<dbReference type="GO" id="GO:0016620">
    <property type="term" value="F:oxidoreductase activity, acting on the aldehyde or oxo group of donors, NAD or NADP as acceptor"/>
    <property type="evidence" value="ECO:0007669"/>
    <property type="project" value="InterPro"/>
</dbReference>
<comment type="function">
    <text evidence="4">Part of the sulfo-TAL (or sulfo-SFT) pathway, a D-sulfoquinovose degradation pathway that produces sulfolactate (SL). Catalyzes the oxidation of 3-sulfolactaldehyde (SLA) to sulfolactate (SL).</text>
</comment>
<evidence type="ECO:0000256" key="5">
    <source>
        <dbReference type="ARBA" id="ARBA00066984"/>
    </source>
</evidence>
<dbReference type="RefSeq" id="WP_141603241.1">
    <property type="nucleotide sequence ID" value="NZ_VIGD01000024.1"/>
</dbReference>
<keyword evidence="2 8" id="KW-0560">Oxidoreductase</keyword>
<feature type="active site" evidence="7">
    <location>
        <position position="237"/>
    </location>
</feature>
<dbReference type="PROSITE" id="PS00687">
    <property type="entry name" value="ALDEHYDE_DEHYDR_GLU"/>
    <property type="match status" value="1"/>
</dbReference>
<gene>
    <name evidence="10" type="ORF">FKZ59_13280</name>
</gene>
<name>A0A540UWH7_9BACL</name>
<dbReference type="Gene3D" id="3.40.605.10">
    <property type="entry name" value="Aldehyde Dehydrogenase, Chain A, domain 1"/>
    <property type="match status" value="1"/>
</dbReference>
<evidence type="ECO:0000256" key="7">
    <source>
        <dbReference type="PROSITE-ProRule" id="PRU10007"/>
    </source>
</evidence>
<dbReference type="Gene3D" id="3.40.309.10">
    <property type="entry name" value="Aldehyde Dehydrogenase, Chain A, domain 2"/>
    <property type="match status" value="1"/>
</dbReference>
<evidence type="ECO:0000256" key="2">
    <source>
        <dbReference type="ARBA" id="ARBA00023002"/>
    </source>
</evidence>
<accession>A0A540UWH7</accession>
<dbReference type="Proteomes" id="UP000315753">
    <property type="component" value="Unassembled WGS sequence"/>
</dbReference>
<organism evidence="10 11">
    <name type="scientific">Ureibacillus terrenus</name>
    <dbReference type="NCBI Taxonomy" id="118246"/>
    <lineage>
        <taxon>Bacteria</taxon>
        <taxon>Bacillati</taxon>
        <taxon>Bacillota</taxon>
        <taxon>Bacilli</taxon>
        <taxon>Bacillales</taxon>
        <taxon>Caryophanaceae</taxon>
        <taxon>Ureibacillus</taxon>
    </lineage>
</organism>
<comment type="catalytic activity">
    <reaction evidence="3">
        <text>(2S)-3-sulfolactaldehyde + NAD(+) + H2O = (2S)-3-sulfolactate + NADH + 2 H(+)</text>
        <dbReference type="Rhea" id="RHEA:47932"/>
        <dbReference type="ChEBI" id="CHEBI:15377"/>
        <dbReference type="ChEBI" id="CHEBI:15378"/>
        <dbReference type="ChEBI" id="CHEBI:57540"/>
        <dbReference type="ChEBI" id="CHEBI:57945"/>
        <dbReference type="ChEBI" id="CHEBI:61289"/>
        <dbReference type="ChEBI" id="CHEBI:90109"/>
        <dbReference type="EC" id="1.2.1.97"/>
    </reaction>
    <physiologicalReaction direction="left-to-right" evidence="3">
        <dbReference type="Rhea" id="RHEA:47933"/>
    </physiologicalReaction>
</comment>
<dbReference type="EC" id="1.2.1.97" evidence="5"/>
<dbReference type="PANTHER" id="PTHR11699">
    <property type="entry name" value="ALDEHYDE DEHYDROGENASE-RELATED"/>
    <property type="match status" value="1"/>
</dbReference>
<dbReference type="AlphaFoldDB" id="A0A540UWH7"/>
<dbReference type="InterPro" id="IPR016162">
    <property type="entry name" value="Ald_DH_N"/>
</dbReference>
<sequence>MATETREIREQYNPANTSECIGKIELHTVEETEAKIEASGKAFGEWSRMSSVARGEILHKMADLLIEHMEPLAELASKEMGKTVPEMIGEVKRGASILRYFAQEGMRAAGEVLPSVSEEKMLFTKRVPLGVVAIITPWNFPIAIPLWKIAPALVYGNTVVWKPSIEVALTGQYIADLFLKAGLPEHVLNIVQGRGSKLGTVLIKSPIVKAISFTGSNAVGQQILNEAGPLNKKIQLELGGKNAAIILADADLELAARLTIEGAMKQTGQRCTATSRVYIEASVYDEAVEKLIKYAKQIKVGETMGPLASRQQFESVMEHIARAKAQGAKCIFGGKPVAELSHGYYVEPTLFVDVTHEMDLAREEVFGPVLAIFKVADYEEAIRLANDSEFGLSASIYTANIQKAFDFIERSEVGLVQINDETGGAEPQAPFGGMKNSSTGFREQGQAAKEFFTVLKTVTINGIRYKKS</sequence>
<comment type="similarity">
    <text evidence="1 8">Belongs to the aldehyde dehydrogenase family.</text>
</comment>
<dbReference type="FunFam" id="3.40.309.10:FF:000009">
    <property type="entry name" value="Aldehyde dehydrogenase A"/>
    <property type="match status" value="1"/>
</dbReference>
<dbReference type="OrthoDB" id="9762913at2"/>
<evidence type="ECO:0000256" key="8">
    <source>
        <dbReference type="RuleBase" id="RU003345"/>
    </source>
</evidence>
<dbReference type="InterPro" id="IPR029510">
    <property type="entry name" value="Ald_DH_CS_GLU"/>
</dbReference>
<evidence type="ECO:0000256" key="4">
    <source>
        <dbReference type="ARBA" id="ARBA00054572"/>
    </source>
</evidence>
<comment type="caution">
    <text evidence="10">The sequence shown here is derived from an EMBL/GenBank/DDBJ whole genome shotgun (WGS) entry which is preliminary data.</text>
</comment>
<dbReference type="InterPro" id="IPR016161">
    <property type="entry name" value="Ald_DH/histidinol_DH"/>
</dbReference>
<reference evidence="10 11" key="1">
    <citation type="submission" date="2019-06" db="EMBL/GenBank/DDBJ databases">
        <title>Genome sequence of Ureibacillus terrenus.</title>
        <authorList>
            <person name="Maclea K.S."/>
            <person name="Simoes M."/>
        </authorList>
    </citation>
    <scope>NUCLEOTIDE SEQUENCE [LARGE SCALE GENOMIC DNA]</scope>
    <source>
        <strain evidence="10 11">ATCC BAA-384</strain>
    </source>
</reference>
<evidence type="ECO:0000256" key="1">
    <source>
        <dbReference type="ARBA" id="ARBA00009986"/>
    </source>
</evidence>
<proteinExistence type="inferred from homology"/>
<evidence type="ECO:0000256" key="3">
    <source>
        <dbReference type="ARBA" id="ARBA00050326"/>
    </source>
</evidence>
<evidence type="ECO:0000259" key="9">
    <source>
        <dbReference type="Pfam" id="PF00171"/>
    </source>
</evidence>
<dbReference type="EMBL" id="VIGD01000024">
    <property type="protein sequence ID" value="TQE88849.1"/>
    <property type="molecule type" value="Genomic_DNA"/>
</dbReference>
<dbReference type="InterPro" id="IPR015590">
    <property type="entry name" value="Aldehyde_DH_dom"/>
</dbReference>
<dbReference type="SUPFAM" id="SSF53720">
    <property type="entry name" value="ALDH-like"/>
    <property type="match status" value="1"/>
</dbReference>
<evidence type="ECO:0000313" key="10">
    <source>
        <dbReference type="EMBL" id="TQE88849.1"/>
    </source>
</evidence>